<comment type="caution">
    <text evidence="2">The sequence shown here is derived from an EMBL/GenBank/DDBJ whole genome shotgun (WGS) entry which is preliminary data.</text>
</comment>
<sequence>MEDKYLTLKEVADILRVNQRTIFRLIHGQNTRGIKLPATKIGTWRINNKDLTDFLLSNTNLRVLKKKDK</sequence>
<feature type="domain" description="Helix-turn-helix" evidence="1">
    <location>
        <begin position="5"/>
        <end position="58"/>
    </location>
</feature>
<proteinExistence type="predicted"/>
<gene>
    <name evidence="2" type="ORF">A3D62_00815</name>
</gene>
<dbReference type="AlphaFoldDB" id="A0A1F6D1D0"/>
<protein>
    <recommendedName>
        <fullName evidence="1">Helix-turn-helix domain-containing protein</fullName>
    </recommendedName>
</protein>
<dbReference type="InterPro" id="IPR041657">
    <property type="entry name" value="HTH_17"/>
</dbReference>
<evidence type="ECO:0000313" key="2">
    <source>
        <dbReference type="EMBL" id="OGG55130.1"/>
    </source>
</evidence>
<evidence type="ECO:0000259" key="1">
    <source>
        <dbReference type="Pfam" id="PF12728"/>
    </source>
</evidence>
<name>A0A1F6D1D0_9BACT</name>
<evidence type="ECO:0000313" key="3">
    <source>
        <dbReference type="Proteomes" id="UP000177659"/>
    </source>
</evidence>
<dbReference type="Pfam" id="PF12728">
    <property type="entry name" value="HTH_17"/>
    <property type="match status" value="1"/>
</dbReference>
<organism evidence="2 3">
    <name type="scientific">Candidatus Kaiserbacteria bacterium RIFCSPHIGHO2_02_FULL_49_11</name>
    <dbReference type="NCBI Taxonomy" id="1798489"/>
    <lineage>
        <taxon>Bacteria</taxon>
        <taxon>Candidatus Kaiseribacteriota</taxon>
    </lineage>
</organism>
<dbReference type="Proteomes" id="UP000177659">
    <property type="component" value="Unassembled WGS sequence"/>
</dbReference>
<dbReference type="EMBL" id="MFLC01000015">
    <property type="protein sequence ID" value="OGG55130.1"/>
    <property type="molecule type" value="Genomic_DNA"/>
</dbReference>
<reference evidence="2 3" key="1">
    <citation type="journal article" date="2016" name="Nat. Commun.">
        <title>Thousands of microbial genomes shed light on interconnected biogeochemical processes in an aquifer system.</title>
        <authorList>
            <person name="Anantharaman K."/>
            <person name="Brown C.T."/>
            <person name="Hug L.A."/>
            <person name="Sharon I."/>
            <person name="Castelle C.J."/>
            <person name="Probst A.J."/>
            <person name="Thomas B.C."/>
            <person name="Singh A."/>
            <person name="Wilkins M.J."/>
            <person name="Karaoz U."/>
            <person name="Brodie E.L."/>
            <person name="Williams K.H."/>
            <person name="Hubbard S.S."/>
            <person name="Banfield J.F."/>
        </authorList>
    </citation>
    <scope>NUCLEOTIDE SEQUENCE [LARGE SCALE GENOMIC DNA]</scope>
</reference>
<accession>A0A1F6D1D0</accession>